<reference evidence="2" key="2">
    <citation type="submission" date="2025-08" db="UniProtKB">
        <authorList>
            <consortium name="RefSeq"/>
        </authorList>
    </citation>
    <scope>IDENTIFICATION</scope>
    <source>
        <tissue evidence="2">Leaf</tissue>
    </source>
</reference>
<accession>A0AC58RXE4</accession>
<keyword evidence="1" id="KW-1185">Reference proteome</keyword>
<name>A0AC58RXE4_TOBAC</name>
<evidence type="ECO:0000313" key="2">
    <source>
        <dbReference type="RefSeq" id="XP_075077385.1"/>
    </source>
</evidence>
<evidence type="ECO:0000313" key="1">
    <source>
        <dbReference type="Proteomes" id="UP000790787"/>
    </source>
</evidence>
<sequence>MDMIMEEDDEVLNAKDPLTACIMNLEEANGEDLTEWVLALQGQGYWKRELEFEPLYSEERKIPPAKPSIKVEQLLQVLKECKTGIGWTITNIKDISPAFWIEEEASVCTYHSCTRLEQPFELMCDATDHAVGAVLGQRKDKIMHPIYYASRILNGTQLNYIVTEKEMLSVVFAFDKFWYYLIGSKLIVYTDHAALRLEGAETKVEVEDIMETFPDEQLLATSLEACHASSYGGHFGGVGTTAKVLEWGFYWPTLFKDAHFWVKSCAECQRTGNIFRQHEMPMNPIQEVEVFDVWGINFMGPFVSSYGNKYILVVVDYVSK</sequence>
<protein>
    <submittedName>
        <fullName evidence="2">Uncharacterized protein LOC142164107</fullName>
    </submittedName>
</protein>
<dbReference type="Proteomes" id="UP000790787">
    <property type="component" value="Chromosome 9"/>
</dbReference>
<reference evidence="1" key="1">
    <citation type="journal article" date="2014" name="Nat. Commun.">
        <title>The tobacco genome sequence and its comparison with those of tomato and potato.</title>
        <authorList>
            <person name="Sierro N."/>
            <person name="Battey J.N."/>
            <person name="Ouadi S."/>
            <person name="Bakaher N."/>
            <person name="Bovet L."/>
            <person name="Willig A."/>
            <person name="Goepfert S."/>
            <person name="Peitsch M.C."/>
            <person name="Ivanov N.V."/>
        </authorList>
    </citation>
    <scope>NUCLEOTIDE SEQUENCE [LARGE SCALE GENOMIC DNA]</scope>
</reference>
<proteinExistence type="predicted"/>
<gene>
    <name evidence="2" type="primary">LOC142164107</name>
</gene>
<organism evidence="1 2">
    <name type="scientific">Nicotiana tabacum</name>
    <name type="common">Common tobacco</name>
    <dbReference type="NCBI Taxonomy" id="4097"/>
    <lineage>
        <taxon>Eukaryota</taxon>
        <taxon>Viridiplantae</taxon>
        <taxon>Streptophyta</taxon>
        <taxon>Embryophyta</taxon>
        <taxon>Tracheophyta</taxon>
        <taxon>Spermatophyta</taxon>
        <taxon>Magnoliopsida</taxon>
        <taxon>eudicotyledons</taxon>
        <taxon>Gunneridae</taxon>
        <taxon>Pentapetalae</taxon>
        <taxon>asterids</taxon>
        <taxon>lamiids</taxon>
        <taxon>Solanales</taxon>
        <taxon>Solanaceae</taxon>
        <taxon>Nicotianoideae</taxon>
        <taxon>Nicotianeae</taxon>
        <taxon>Nicotiana</taxon>
    </lineage>
</organism>
<dbReference type="RefSeq" id="XP_075077385.1">
    <property type="nucleotide sequence ID" value="XM_075221284.1"/>
</dbReference>